<protein>
    <submittedName>
        <fullName evidence="1">Uncharacterized protein</fullName>
    </submittedName>
</protein>
<keyword evidence="2" id="KW-1185">Reference proteome</keyword>
<evidence type="ECO:0000313" key="1">
    <source>
        <dbReference type="EMBL" id="PCE62983.1"/>
    </source>
</evidence>
<dbReference type="InterPro" id="IPR029024">
    <property type="entry name" value="TerB-like"/>
</dbReference>
<dbReference type="AlphaFoldDB" id="A0A2A4G3I1"/>
<gene>
    <name evidence="1" type="ORF">B7P33_17050</name>
</gene>
<evidence type="ECO:0000313" key="2">
    <source>
        <dbReference type="Proteomes" id="UP000219559"/>
    </source>
</evidence>
<dbReference type="OrthoDB" id="981083at2"/>
<dbReference type="Proteomes" id="UP000219559">
    <property type="component" value="Unassembled WGS sequence"/>
</dbReference>
<accession>A0A2A4G3I1</accession>
<dbReference type="Gene3D" id="1.10.3680.10">
    <property type="entry name" value="TerB-like"/>
    <property type="match status" value="1"/>
</dbReference>
<name>A0A2A4G3I1_9FLAO</name>
<comment type="caution">
    <text evidence="1">The sequence shown here is derived from an EMBL/GenBank/DDBJ whole genome shotgun (WGS) entry which is preliminary data.</text>
</comment>
<sequence>MSFAKLFESGNTKPNIAHFAAIANIAAVDGIINEEEEKLLARFAMKLDIDEDLSKEILKNLDKYPIPTTSSKQERLEYIYELFRMIFADHSVNEVEMKMIYRYAIGLGCSHDRAKDLIFRSVKIFNGEISFEDYQTLVGFK</sequence>
<dbReference type="EMBL" id="NBWU01000007">
    <property type="protein sequence ID" value="PCE62983.1"/>
    <property type="molecule type" value="Genomic_DNA"/>
</dbReference>
<reference evidence="1 2" key="1">
    <citation type="submission" date="2017-04" db="EMBL/GenBank/DDBJ databases">
        <title>A new member of the family Flavobacteriaceae isolated from ascidians.</title>
        <authorList>
            <person name="Chen L."/>
        </authorList>
    </citation>
    <scope>NUCLEOTIDE SEQUENCE [LARGE SCALE GENOMIC DNA]</scope>
    <source>
        <strain evidence="1 2">HQA918</strain>
    </source>
</reference>
<dbReference type="SUPFAM" id="SSF158682">
    <property type="entry name" value="TerB-like"/>
    <property type="match status" value="1"/>
</dbReference>
<dbReference type="RefSeq" id="WP_097441247.1">
    <property type="nucleotide sequence ID" value="NZ_KZ300477.1"/>
</dbReference>
<proteinExistence type="predicted"/>
<dbReference type="CDD" id="cd07177">
    <property type="entry name" value="terB_like"/>
    <property type="match status" value="1"/>
</dbReference>
<organism evidence="1 2">
    <name type="scientific">Sediminicola luteus</name>
    <dbReference type="NCBI Taxonomy" id="319238"/>
    <lineage>
        <taxon>Bacteria</taxon>
        <taxon>Pseudomonadati</taxon>
        <taxon>Bacteroidota</taxon>
        <taxon>Flavobacteriia</taxon>
        <taxon>Flavobacteriales</taxon>
        <taxon>Flavobacteriaceae</taxon>
        <taxon>Sediminicola</taxon>
    </lineage>
</organism>